<reference evidence="2 3" key="1">
    <citation type="journal article" date="2020" name="Microorganisms">
        <title>New Insight into Antimicrobial Compounds from Food and Marine-Sourced Carnobacterium Species through Phenotype and Genome Analyses.</title>
        <authorList>
            <person name="Begrem S."/>
            <person name="Ivaniuk F."/>
            <person name="Gigout-Chevalier F."/>
            <person name="Kolypczuk L."/>
            <person name="Bonnetot S."/>
            <person name="Leroi F."/>
            <person name="Grovel O."/>
            <person name="Delbarre-Ladrat C."/>
            <person name="Passerini D."/>
        </authorList>
    </citation>
    <scope>NUCLEOTIDE SEQUENCE [LARGE SCALE GENOMIC DNA]</scope>
    <source>
        <strain evidence="2 3">MIP2551</strain>
    </source>
</reference>
<keyword evidence="1" id="KW-0812">Transmembrane</keyword>
<evidence type="ECO:0000256" key="1">
    <source>
        <dbReference type="SAM" id="Phobius"/>
    </source>
</evidence>
<evidence type="ECO:0000313" key="2">
    <source>
        <dbReference type="EMBL" id="MBC9825612.1"/>
    </source>
</evidence>
<dbReference type="EMBL" id="WNJQ01000005">
    <property type="protein sequence ID" value="MBC9825612.1"/>
    <property type="molecule type" value="Genomic_DNA"/>
</dbReference>
<feature type="transmembrane region" description="Helical" evidence="1">
    <location>
        <begin position="12"/>
        <end position="32"/>
    </location>
</feature>
<keyword evidence="3" id="KW-1185">Reference proteome</keyword>
<dbReference type="RefSeq" id="WP_023176564.1">
    <property type="nucleotide sequence ID" value="NZ_JAMAYM010000004.1"/>
</dbReference>
<proteinExistence type="predicted"/>
<feature type="transmembrane region" description="Helical" evidence="1">
    <location>
        <begin position="44"/>
        <end position="66"/>
    </location>
</feature>
<feature type="transmembrane region" description="Helical" evidence="1">
    <location>
        <begin position="78"/>
        <end position="98"/>
    </location>
</feature>
<keyword evidence="1" id="KW-1133">Transmembrane helix</keyword>
<comment type="caution">
    <text evidence="2">The sequence shown here is derived from an EMBL/GenBank/DDBJ whole genome shotgun (WGS) entry which is preliminary data.</text>
</comment>
<organism evidence="2 3">
    <name type="scientific">Carnobacterium inhibens</name>
    <dbReference type="NCBI Taxonomy" id="147709"/>
    <lineage>
        <taxon>Bacteria</taxon>
        <taxon>Bacillati</taxon>
        <taxon>Bacillota</taxon>
        <taxon>Bacilli</taxon>
        <taxon>Lactobacillales</taxon>
        <taxon>Carnobacteriaceae</taxon>
        <taxon>Carnobacterium</taxon>
    </lineage>
</organism>
<evidence type="ECO:0000313" key="3">
    <source>
        <dbReference type="Proteomes" id="UP000638836"/>
    </source>
</evidence>
<gene>
    <name evidence="2" type="ORF">GLO26_07215</name>
</gene>
<accession>A0ABR7TD45</accession>
<sequence length="103" mass="11952">MMTHFFDSYWWMFSGVFVIASILITLNLVKVIGFRKESSLMLRVIDLILSLGLLLLMVSANFFSGVLYDQFNLATDNMLLVLSFYSGVVFLIQIYFTFKRNNK</sequence>
<name>A0ABR7TD45_9LACT</name>
<dbReference type="Proteomes" id="UP000638836">
    <property type="component" value="Unassembled WGS sequence"/>
</dbReference>
<keyword evidence="1" id="KW-0472">Membrane</keyword>
<protein>
    <submittedName>
        <fullName evidence="2">Uncharacterized protein</fullName>
    </submittedName>
</protein>